<dbReference type="Proteomes" id="UP000178985">
    <property type="component" value="Unassembled WGS sequence"/>
</dbReference>
<dbReference type="GO" id="GO:0006302">
    <property type="term" value="P:double-strand break repair"/>
    <property type="evidence" value="ECO:0007669"/>
    <property type="project" value="TreeGrafter"/>
</dbReference>
<dbReference type="AlphaFoldDB" id="A0A1F6V490"/>
<gene>
    <name evidence="4" type="ORF">A2733_01355</name>
</gene>
<dbReference type="PANTHER" id="PTHR30580:SF0">
    <property type="entry name" value="PRIMOSOMAL PROTEIN N"/>
    <property type="match status" value="1"/>
</dbReference>
<protein>
    <recommendedName>
        <fullName evidence="6">Primosomal protein N' 3' DNA-binding domain-containing protein</fullName>
    </recommendedName>
</protein>
<keyword evidence="2" id="KW-0067">ATP-binding</keyword>
<sequence>MTPKTKVVTIIPFKKGPFGNNLTYFSNKDIKSGDIVETMLRSKKILGLVISAEDATLHKSEIKKMNFDLKKIVGVKEYSLFDKEFLASLRETSKYFAIRENDVASALIPSVLKENYDKIAKFSADTKNNKENSKEKTRAEKLLLQEKPEDRISFYKTLIRGSFAEKKSVFMVLPTLKDIEELEKELGRGIEQFTIKLHSEISPKKILSGIEKILTLPHPVFILGTAPFLSVPREDLATIILERENTGAYRMLGHPFIDLRIFAEIFASKINAKFILADTLLRLESIARIEFDYFTPISPLSYRINFEGEIEILDMGEKFQVLKGLAKEEMTGRLVKKQNIFIFTLRKGLATLTLCRDCGETLFCEKCSAPLVLYFSKDGKKRMFVCNKCNTEKSSDTVCPDCGSWNLMPLGIGVDTVYEEIKKDFPKAKIFKLSKESVKNQKGAEKIIKEFEESSGSILVGTQMALPYLKEKVPLSIIASFDTLWSIPNFKMSEKIIEILIALVSKTKDKIIIQTKNTKDDALLAVKGENLSSFVREELRIRKKLGYPPYKRFIKIAYTGNNLEVSRAREFLQKTFAGYSPEIFGGFITKTKNKYSTNALIKLDQKEWSVPALSLSSSVDERLSSLLSSLPPSFTVSVDPENLL</sequence>
<keyword evidence="3" id="KW-0238">DNA-binding</keyword>
<reference evidence="4 5" key="1">
    <citation type="journal article" date="2016" name="Nat. Commun.">
        <title>Thousands of microbial genomes shed light on interconnected biogeochemical processes in an aquifer system.</title>
        <authorList>
            <person name="Anantharaman K."/>
            <person name="Brown C.T."/>
            <person name="Hug L.A."/>
            <person name="Sharon I."/>
            <person name="Castelle C.J."/>
            <person name="Probst A.J."/>
            <person name="Thomas B.C."/>
            <person name="Singh A."/>
            <person name="Wilkins M.J."/>
            <person name="Karaoz U."/>
            <person name="Brodie E.L."/>
            <person name="Williams K.H."/>
            <person name="Hubbard S.S."/>
            <person name="Banfield J.F."/>
        </authorList>
    </citation>
    <scope>NUCLEOTIDE SEQUENCE [LARGE SCALE GENOMIC DNA]</scope>
</reference>
<keyword evidence="1" id="KW-0547">Nucleotide-binding</keyword>
<dbReference type="Gene3D" id="3.40.1440.60">
    <property type="entry name" value="PriA, 3(prime) DNA-binding domain"/>
    <property type="match status" value="1"/>
</dbReference>
<dbReference type="GO" id="GO:0003677">
    <property type="term" value="F:DNA binding"/>
    <property type="evidence" value="ECO:0007669"/>
    <property type="project" value="UniProtKB-KW"/>
</dbReference>
<dbReference type="GO" id="GO:0005524">
    <property type="term" value="F:ATP binding"/>
    <property type="evidence" value="ECO:0007669"/>
    <property type="project" value="UniProtKB-KW"/>
</dbReference>
<proteinExistence type="predicted"/>
<evidence type="ECO:0000256" key="1">
    <source>
        <dbReference type="ARBA" id="ARBA00022741"/>
    </source>
</evidence>
<evidence type="ECO:0000313" key="5">
    <source>
        <dbReference type="Proteomes" id="UP000178985"/>
    </source>
</evidence>
<name>A0A1F6V490_9BACT</name>
<dbReference type="PANTHER" id="PTHR30580">
    <property type="entry name" value="PRIMOSOMAL PROTEIN N"/>
    <property type="match status" value="1"/>
</dbReference>
<comment type="caution">
    <text evidence="4">The sequence shown here is derived from an EMBL/GenBank/DDBJ whole genome shotgun (WGS) entry which is preliminary data.</text>
</comment>
<dbReference type="GO" id="GO:0043138">
    <property type="term" value="F:3'-5' DNA helicase activity"/>
    <property type="evidence" value="ECO:0007669"/>
    <property type="project" value="TreeGrafter"/>
</dbReference>
<evidence type="ECO:0008006" key="6">
    <source>
        <dbReference type="Google" id="ProtNLM"/>
    </source>
</evidence>
<accession>A0A1F6V490</accession>
<dbReference type="InterPro" id="IPR042115">
    <property type="entry name" value="PriA_3primeBD_sf"/>
</dbReference>
<dbReference type="GO" id="GO:0006310">
    <property type="term" value="P:DNA recombination"/>
    <property type="evidence" value="ECO:0007669"/>
    <property type="project" value="TreeGrafter"/>
</dbReference>
<organism evidence="4 5">
    <name type="scientific">Candidatus Nomurabacteria bacterium RIFCSPHIGHO2_01_FULL_40_20</name>
    <dbReference type="NCBI Taxonomy" id="1801738"/>
    <lineage>
        <taxon>Bacteria</taxon>
        <taxon>Candidatus Nomuraibacteriota</taxon>
    </lineage>
</organism>
<evidence type="ECO:0000256" key="3">
    <source>
        <dbReference type="ARBA" id="ARBA00023125"/>
    </source>
</evidence>
<evidence type="ECO:0000313" key="4">
    <source>
        <dbReference type="EMBL" id="OGI64435.1"/>
    </source>
</evidence>
<dbReference type="GO" id="GO:0006270">
    <property type="term" value="P:DNA replication initiation"/>
    <property type="evidence" value="ECO:0007669"/>
    <property type="project" value="TreeGrafter"/>
</dbReference>
<dbReference type="EMBL" id="MFTO01000001">
    <property type="protein sequence ID" value="OGI64435.1"/>
    <property type="molecule type" value="Genomic_DNA"/>
</dbReference>
<evidence type="ECO:0000256" key="2">
    <source>
        <dbReference type="ARBA" id="ARBA00022840"/>
    </source>
</evidence>